<reference evidence="2" key="1">
    <citation type="journal article" date="2019" name="Int. J. Syst. Evol. Microbiol.">
        <title>The Global Catalogue of Microorganisms (GCM) 10K type strain sequencing project: providing services to taxonomists for standard genome sequencing and annotation.</title>
        <authorList>
            <consortium name="The Broad Institute Genomics Platform"/>
            <consortium name="The Broad Institute Genome Sequencing Center for Infectious Disease"/>
            <person name="Wu L."/>
            <person name="Ma J."/>
        </authorList>
    </citation>
    <scope>NUCLEOTIDE SEQUENCE [LARGE SCALE GENOMIC DNA]</scope>
    <source>
        <strain evidence="2">NCAIM B.02333</strain>
    </source>
</reference>
<gene>
    <name evidence="1" type="ORF">ACFOLH_19075</name>
</gene>
<dbReference type="Pfam" id="PF20373">
    <property type="entry name" value="DUF6668"/>
    <property type="match status" value="1"/>
</dbReference>
<name>A0ABV7WNG8_9MICO</name>
<sequence>MPAPEHVDRLPTRTRLQPAGLWCLGAHGGAGETTLAALSPGWAAADHAWPQVPTAAGPAPVVLVARSSAHGLLAAQRATTQWAAGLAPDVDLLGLVVVADAPGRLPRPLRELAHVVGGGVARTWHLPWVEPWRLGEPVDPATAPRPVRRLLDDLTALLHHPPAQPAVPSSVPSSRTAV</sequence>
<dbReference type="RefSeq" id="WP_340290928.1">
    <property type="nucleotide sequence ID" value="NZ_JBBEOI010000025.1"/>
</dbReference>
<evidence type="ECO:0000313" key="1">
    <source>
        <dbReference type="EMBL" id="MFC3690457.1"/>
    </source>
</evidence>
<proteinExistence type="predicted"/>
<accession>A0ABV7WNG8</accession>
<comment type="caution">
    <text evidence="1">The sequence shown here is derived from an EMBL/GenBank/DDBJ whole genome shotgun (WGS) entry which is preliminary data.</text>
</comment>
<dbReference type="InterPro" id="IPR046609">
    <property type="entry name" value="DUF6668"/>
</dbReference>
<evidence type="ECO:0000313" key="2">
    <source>
        <dbReference type="Proteomes" id="UP001595685"/>
    </source>
</evidence>
<organism evidence="1 2">
    <name type="scientific">Aquipuribacter hungaricus</name>
    <dbReference type="NCBI Taxonomy" id="545624"/>
    <lineage>
        <taxon>Bacteria</taxon>
        <taxon>Bacillati</taxon>
        <taxon>Actinomycetota</taxon>
        <taxon>Actinomycetes</taxon>
        <taxon>Micrococcales</taxon>
        <taxon>Intrasporangiaceae</taxon>
        <taxon>Aquipuribacter</taxon>
    </lineage>
</organism>
<keyword evidence="2" id="KW-1185">Reference proteome</keyword>
<protein>
    <submittedName>
        <fullName evidence="1">DUF6668 family protein</fullName>
    </submittedName>
</protein>
<dbReference type="Proteomes" id="UP001595685">
    <property type="component" value="Unassembled WGS sequence"/>
</dbReference>
<dbReference type="EMBL" id="JBHRWW010000024">
    <property type="protein sequence ID" value="MFC3690457.1"/>
    <property type="molecule type" value="Genomic_DNA"/>
</dbReference>